<protein>
    <recommendedName>
        <fullName evidence="2">DIX domain-containing protein</fullName>
    </recommendedName>
</protein>
<sequence length="284" mass="30749">MEGMINYFIPDDGDTPDHLNIFPIPSQYKNNLKLSHIKKEFPLPGKFHFRFKQSFEGTYVWLDIGDDDPVPDYNGLIISKISRLSDAQPTTHANEGSSAPSKLQVVAPPPVPDLIETNVATPKAAEATPSKVFNDDLVGLMSTPITAQSPRGPIPSPTPAPTQKPGDAFDMFAGNPMSSKPATPRGAMPSPMNAPPGNMNQFNMGALNPPPGQFNMGMNSQQQPFNLGRPPMMNNPMGQMGGGRPPQPAMNMNANAGFNNLQWQGMGTPNNNRPPSNQPPRPNW</sequence>
<dbReference type="PANTHER" id="PTHR42509:SF1">
    <property type="entry name" value="DIX DOMAIN-CONTAINING PROTEIN"/>
    <property type="match status" value="1"/>
</dbReference>
<dbReference type="InterPro" id="IPR029071">
    <property type="entry name" value="Ubiquitin-like_domsf"/>
</dbReference>
<evidence type="ECO:0000313" key="3">
    <source>
        <dbReference type="EMBL" id="KAF0739472.1"/>
    </source>
</evidence>
<proteinExistence type="predicted"/>
<dbReference type="SUPFAM" id="SSF54236">
    <property type="entry name" value="Ubiquitin-like"/>
    <property type="match status" value="1"/>
</dbReference>
<dbReference type="VEuPathDB" id="FungiDB:AeMF1_014380"/>
<feature type="region of interest" description="Disordered" evidence="1">
    <location>
        <begin position="222"/>
        <end position="284"/>
    </location>
</feature>
<dbReference type="Proteomes" id="UP000481153">
    <property type="component" value="Unassembled WGS sequence"/>
</dbReference>
<comment type="caution">
    <text evidence="3">The sequence shown here is derived from an EMBL/GenBank/DDBJ whole genome shotgun (WGS) entry which is preliminary data.</text>
</comment>
<feature type="region of interest" description="Disordered" evidence="1">
    <location>
        <begin position="85"/>
        <end position="104"/>
    </location>
</feature>
<feature type="compositionally biased region" description="Pro residues" evidence="1">
    <location>
        <begin position="152"/>
        <end position="162"/>
    </location>
</feature>
<evidence type="ECO:0000256" key="1">
    <source>
        <dbReference type="SAM" id="MobiDB-lite"/>
    </source>
</evidence>
<feature type="compositionally biased region" description="Polar residues" evidence="1">
    <location>
        <begin position="85"/>
        <end position="101"/>
    </location>
</feature>
<evidence type="ECO:0000259" key="2">
    <source>
        <dbReference type="Pfam" id="PF00778"/>
    </source>
</evidence>
<reference evidence="3 4" key="1">
    <citation type="submission" date="2019-07" db="EMBL/GenBank/DDBJ databases">
        <title>Genomics analysis of Aphanomyces spp. identifies a new class of oomycete effector associated with host adaptation.</title>
        <authorList>
            <person name="Gaulin E."/>
        </authorList>
    </citation>
    <scope>NUCLEOTIDE SEQUENCE [LARGE SCALE GENOMIC DNA]</scope>
    <source>
        <strain evidence="3 4">ATCC 201684</strain>
    </source>
</reference>
<accession>A0A6G0XGT4</accession>
<dbReference type="AlphaFoldDB" id="A0A6G0XGT4"/>
<name>A0A6G0XGT4_9STRA</name>
<organism evidence="3 4">
    <name type="scientific">Aphanomyces euteiches</name>
    <dbReference type="NCBI Taxonomy" id="100861"/>
    <lineage>
        <taxon>Eukaryota</taxon>
        <taxon>Sar</taxon>
        <taxon>Stramenopiles</taxon>
        <taxon>Oomycota</taxon>
        <taxon>Saprolegniomycetes</taxon>
        <taxon>Saprolegniales</taxon>
        <taxon>Verrucalvaceae</taxon>
        <taxon>Aphanomyces</taxon>
    </lineage>
</organism>
<feature type="domain" description="DIX" evidence="2">
    <location>
        <begin position="29"/>
        <end position="81"/>
    </location>
</feature>
<feature type="compositionally biased region" description="Low complexity" evidence="1">
    <location>
        <begin position="228"/>
        <end position="238"/>
    </location>
</feature>
<keyword evidence="4" id="KW-1185">Reference proteome</keyword>
<dbReference type="PANTHER" id="PTHR42509">
    <property type="entry name" value="DIX DOMAIN-CONTAINING PROTEIN"/>
    <property type="match status" value="1"/>
</dbReference>
<evidence type="ECO:0000313" key="4">
    <source>
        <dbReference type="Proteomes" id="UP000481153"/>
    </source>
</evidence>
<dbReference type="EMBL" id="VJMJ01000064">
    <property type="protein sequence ID" value="KAF0739472.1"/>
    <property type="molecule type" value="Genomic_DNA"/>
</dbReference>
<feature type="compositionally biased region" description="Polar residues" evidence="1">
    <location>
        <begin position="257"/>
        <end position="268"/>
    </location>
</feature>
<dbReference type="InterPro" id="IPR001158">
    <property type="entry name" value="DIX"/>
</dbReference>
<gene>
    <name evidence="3" type="ORF">Ae201684_005037</name>
</gene>
<dbReference type="Pfam" id="PF00778">
    <property type="entry name" value="DIX"/>
    <property type="match status" value="1"/>
</dbReference>
<feature type="region of interest" description="Disordered" evidence="1">
    <location>
        <begin position="145"/>
        <end position="200"/>
    </location>
</feature>